<dbReference type="GO" id="GO:0030234">
    <property type="term" value="F:enzyme regulator activity"/>
    <property type="evidence" value="ECO:0007669"/>
    <property type="project" value="TreeGrafter"/>
</dbReference>
<dbReference type="FunCoup" id="A0A2V0PJA8">
    <property type="interactions" value="727"/>
</dbReference>
<sequence>MRWHRLTVAGDGPGPRSSHAAAAAGGALFVYGGELQPRVPVDAALFELFELADDGPGPRVAAGMAAVGSKIYLFGGRTGVEMGEGARDDLWELDTAAPSPSWRISPCTRGAPPPARSYHAVAAAAGRVYVFGGCGAGGRLRDLWRYDPREAAWEEMPAAPEGALPRGGAALVASPEGDALFVLGGFSGRELGDCHAFDTAARAWRPAPEIPPRSVFGAAVHACGGGGGGGCRHAGHVVLFGGEVDPSTQGHAGAGGFSAEVHCIDPKRGDTHAVTPAPDAAAGAPCARGWFASASVGGSLVVCGGVDTANVRLDDVWVLAHA</sequence>
<dbReference type="GO" id="GO:0005829">
    <property type="term" value="C:cytosol"/>
    <property type="evidence" value="ECO:0007669"/>
    <property type="project" value="TreeGrafter"/>
</dbReference>
<accession>A0A2V0PJA8</accession>
<gene>
    <name evidence="5" type="ORF">Rsub_09562</name>
</gene>
<dbReference type="OrthoDB" id="10250130at2759"/>
<dbReference type="InterPro" id="IPR015915">
    <property type="entry name" value="Kelch-typ_b-propeller"/>
</dbReference>
<name>A0A2V0PJA8_9CHLO</name>
<dbReference type="STRING" id="307507.A0A2V0PJA8"/>
<dbReference type="PANTHER" id="PTHR47435:SF4">
    <property type="entry name" value="KELCH REPEAT PROTEIN (AFU_ORTHOLOGUE AFUA_5G12780)"/>
    <property type="match status" value="1"/>
</dbReference>
<dbReference type="EMBL" id="BDRX01000098">
    <property type="protein sequence ID" value="GBF97397.1"/>
    <property type="molecule type" value="Genomic_DNA"/>
</dbReference>
<evidence type="ECO:0000256" key="2">
    <source>
        <dbReference type="ARBA" id="ARBA00022441"/>
    </source>
</evidence>
<evidence type="ECO:0000256" key="3">
    <source>
        <dbReference type="ARBA" id="ARBA00022737"/>
    </source>
</evidence>
<evidence type="ECO:0000313" key="5">
    <source>
        <dbReference type="EMBL" id="GBF97397.1"/>
    </source>
</evidence>
<proteinExistence type="predicted"/>
<comment type="caution">
    <text evidence="5">The sequence shown here is derived from an EMBL/GenBank/DDBJ whole genome shotgun (WGS) entry which is preliminary data.</text>
</comment>
<evidence type="ECO:0000313" key="6">
    <source>
        <dbReference type="Proteomes" id="UP000247498"/>
    </source>
</evidence>
<keyword evidence="6" id="KW-1185">Reference proteome</keyword>
<keyword evidence="4" id="KW-0408">Iron</keyword>
<dbReference type="InterPro" id="IPR006652">
    <property type="entry name" value="Kelch_1"/>
</dbReference>
<dbReference type="Pfam" id="PF24681">
    <property type="entry name" value="Kelch_KLHDC2_KLHL20_DRC7"/>
    <property type="match status" value="1"/>
</dbReference>
<keyword evidence="2" id="KW-0880">Kelch repeat</keyword>
<dbReference type="GO" id="GO:0019760">
    <property type="term" value="P:glucosinolate metabolic process"/>
    <property type="evidence" value="ECO:0007669"/>
    <property type="project" value="UniProtKB-ARBA"/>
</dbReference>
<dbReference type="AlphaFoldDB" id="A0A2V0PJA8"/>
<dbReference type="Gene3D" id="2.120.10.80">
    <property type="entry name" value="Kelch-type beta propeller"/>
    <property type="match status" value="2"/>
</dbReference>
<keyword evidence="3" id="KW-0677">Repeat</keyword>
<comment type="cofactor">
    <cofactor evidence="1">
        <name>Fe(2+)</name>
        <dbReference type="ChEBI" id="CHEBI:29033"/>
    </cofactor>
</comment>
<protein>
    <recommendedName>
        <fullName evidence="7">Galactose oxidase</fullName>
    </recommendedName>
</protein>
<dbReference type="InParanoid" id="A0A2V0PJA8"/>
<dbReference type="SUPFAM" id="SSF117281">
    <property type="entry name" value="Kelch motif"/>
    <property type="match status" value="2"/>
</dbReference>
<reference evidence="5 6" key="1">
    <citation type="journal article" date="2018" name="Sci. Rep.">
        <title>Raphidocelis subcapitata (=Pseudokirchneriella subcapitata) provides an insight into genome evolution and environmental adaptations in the Sphaeropleales.</title>
        <authorList>
            <person name="Suzuki S."/>
            <person name="Yamaguchi H."/>
            <person name="Nakajima N."/>
            <person name="Kawachi M."/>
        </authorList>
    </citation>
    <scope>NUCLEOTIDE SEQUENCE [LARGE SCALE GENOMIC DNA]</scope>
    <source>
        <strain evidence="5 6">NIES-35</strain>
    </source>
</reference>
<evidence type="ECO:0008006" key="7">
    <source>
        <dbReference type="Google" id="ProtNLM"/>
    </source>
</evidence>
<evidence type="ECO:0000256" key="4">
    <source>
        <dbReference type="ARBA" id="ARBA00023004"/>
    </source>
</evidence>
<dbReference type="SMART" id="SM00612">
    <property type="entry name" value="Kelch"/>
    <property type="match status" value="2"/>
</dbReference>
<dbReference type="PANTHER" id="PTHR47435">
    <property type="entry name" value="KELCH REPEAT PROTEIN (AFU_ORTHOLOGUE AFUA_5G12780)"/>
    <property type="match status" value="1"/>
</dbReference>
<dbReference type="Proteomes" id="UP000247498">
    <property type="component" value="Unassembled WGS sequence"/>
</dbReference>
<evidence type="ECO:0000256" key="1">
    <source>
        <dbReference type="ARBA" id="ARBA00001954"/>
    </source>
</evidence>
<organism evidence="5 6">
    <name type="scientific">Raphidocelis subcapitata</name>
    <dbReference type="NCBI Taxonomy" id="307507"/>
    <lineage>
        <taxon>Eukaryota</taxon>
        <taxon>Viridiplantae</taxon>
        <taxon>Chlorophyta</taxon>
        <taxon>core chlorophytes</taxon>
        <taxon>Chlorophyceae</taxon>
        <taxon>CS clade</taxon>
        <taxon>Sphaeropleales</taxon>
        <taxon>Selenastraceae</taxon>
        <taxon>Raphidocelis</taxon>
    </lineage>
</organism>